<name>K5VTL5_PHACS</name>
<feature type="region of interest" description="Disordered" evidence="1">
    <location>
        <begin position="1"/>
        <end position="58"/>
    </location>
</feature>
<dbReference type="Proteomes" id="UP000008370">
    <property type="component" value="Unassembled WGS sequence"/>
</dbReference>
<accession>K5VTL5</accession>
<feature type="compositionally biased region" description="Basic and acidic residues" evidence="1">
    <location>
        <begin position="1"/>
        <end position="12"/>
    </location>
</feature>
<dbReference type="STRING" id="650164.K5VTL5"/>
<organism evidence="2 3">
    <name type="scientific">Phanerochaete carnosa (strain HHB-10118-sp)</name>
    <name type="common">White-rot fungus</name>
    <name type="synonym">Peniophora carnosa</name>
    <dbReference type="NCBI Taxonomy" id="650164"/>
    <lineage>
        <taxon>Eukaryota</taxon>
        <taxon>Fungi</taxon>
        <taxon>Dikarya</taxon>
        <taxon>Basidiomycota</taxon>
        <taxon>Agaricomycotina</taxon>
        <taxon>Agaricomycetes</taxon>
        <taxon>Polyporales</taxon>
        <taxon>Phanerochaetaceae</taxon>
        <taxon>Phanerochaete</taxon>
    </lineage>
</organism>
<evidence type="ECO:0000313" key="2">
    <source>
        <dbReference type="EMBL" id="EKM49899.1"/>
    </source>
</evidence>
<evidence type="ECO:0000313" key="3">
    <source>
        <dbReference type="Proteomes" id="UP000008370"/>
    </source>
</evidence>
<feature type="compositionally biased region" description="Low complexity" evidence="1">
    <location>
        <begin position="27"/>
        <end position="40"/>
    </location>
</feature>
<feature type="region of interest" description="Disordered" evidence="1">
    <location>
        <begin position="277"/>
        <end position="298"/>
    </location>
</feature>
<protein>
    <recommendedName>
        <fullName evidence="4">Geranylgeranyl pyrophosphate synthetase</fullName>
    </recommendedName>
</protein>
<proteinExistence type="predicted"/>
<dbReference type="OrthoDB" id="420564at2759"/>
<dbReference type="AlphaFoldDB" id="K5VTL5"/>
<dbReference type="EMBL" id="JH930480">
    <property type="protein sequence ID" value="EKM49899.1"/>
    <property type="molecule type" value="Genomic_DNA"/>
</dbReference>
<dbReference type="GeneID" id="18908988"/>
<dbReference type="PANTHER" id="PTHR35179:SF2">
    <property type="entry name" value="START DOMAIN-CONTAINING PROTEIN"/>
    <property type="match status" value="1"/>
</dbReference>
<sequence>MAPDGSDWRDRSTPSTPPGRGQPVLSRGPFRGRFYPRGRSGPPGPRGHGHPSVPRIPGKNILEGLYPSTIQVIEKPAEVPAGDDIVIGDVQYITSYSWAEGDEPTILVPGSPRLWKNDLPFPFRAPRDSGIVFVYQNGHRCPSYPLLPLFVAADTMESDGHSPTTWSSVDIVTDRNNLRKLWSFVENPEPSDFRIDLELVGPWTVLMQRWEERTAEEVEMRGFGGYGDSFEQTCTTTAPGCERGIFAGHHRVISYDMSGLKLVVRCEVDACFAPEEASAEVGDQSQNNASSPDDDLTNALKSLSISSSSNTPASATTLQKQGLTVVKAGSIIPQSSLIKVKSRSEQSMTSLRWYEIYPQLLLGQTFHSMIGVHRSGEFSKVRHVELDSPELEDVARSAQSGLRKLRWLLEEIQHAAMERGQDAKLSLVCRQGMLVLMKRTSSASLLPVDVLKRFEV</sequence>
<dbReference type="RefSeq" id="XP_007401948.1">
    <property type="nucleotide sequence ID" value="XM_007401886.1"/>
</dbReference>
<gene>
    <name evidence="2" type="ORF">PHACADRAFT_154545</name>
</gene>
<reference evidence="2 3" key="1">
    <citation type="journal article" date="2012" name="BMC Genomics">
        <title>Comparative genomics of the white-rot fungi, Phanerochaete carnosa and P. chrysosporium, to elucidate the genetic basis of the distinct wood types they colonize.</title>
        <authorList>
            <person name="Suzuki H."/>
            <person name="MacDonald J."/>
            <person name="Syed K."/>
            <person name="Salamov A."/>
            <person name="Hori C."/>
            <person name="Aerts A."/>
            <person name="Henrissat B."/>
            <person name="Wiebenga A."/>
            <person name="vanKuyk P.A."/>
            <person name="Barry K."/>
            <person name="Lindquist E."/>
            <person name="LaButti K."/>
            <person name="Lapidus A."/>
            <person name="Lucas S."/>
            <person name="Coutinho P."/>
            <person name="Gong Y."/>
            <person name="Samejima M."/>
            <person name="Mahadevan R."/>
            <person name="Abou-Zaid M."/>
            <person name="de Vries R.P."/>
            <person name="Igarashi K."/>
            <person name="Yadav J.S."/>
            <person name="Grigoriev I.V."/>
            <person name="Master E.R."/>
        </authorList>
    </citation>
    <scope>NUCLEOTIDE SEQUENCE [LARGE SCALE GENOMIC DNA]</scope>
    <source>
        <strain evidence="2 3">HHB-10118-sp</strain>
    </source>
</reference>
<dbReference type="InParanoid" id="K5VTL5"/>
<dbReference type="HOGENOM" id="CLU_030046_0_1_1"/>
<evidence type="ECO:0008006" key="4">
    <source>
        <dbReference type="Google" id="ProtNLM"/>
    </source>
</evidence>
<dbReference type="PANTHER" id="PTHR35179">
    <property type="entry name" value="PROTEIN CBG02620"/>
    <property type="match status" value="1"/>
</dbReference>
<keyword evidence="3" id="KW-1185">Reference proteome</keyword>
<evidence type="ECO:0000256" key="1">
    <source>
        <dbReference type="SAM" id="MobiDB-lite"/>
    </source>
</evidence>
<dbReference type="KEGG" id="pco:PHACADRAFT_154545"/>